<name>A0ABN8YW79_RANTA</name>
<evidence type="ECO:0000313" key="3">
    <source>
        <dbReference type="Proteomes" id="UP001176941"/>
    </source>
</evidence>
<evidence type="ECO:0000256" key="1">
    <source>
        <dbReference type="SAM" id="MobiDB-lite"/>
    </source>
</evidence>
<gene>
    <name evidence="2" type="ORF">MRATA1EN1_LOCUS14575</name>
</gene>
<feature type="region of interest" description="Disordered" evidence="1">
    <location>
        <begin position="1"/>
        <end position="97"/>
    </location>
</feature>
<feature type="region of interest" description="Disordered" evidence="1">
    <location>
        <begin position="140"/>
        <end position="162"/>
    </location>
</feature>
<proteinExistence type="predicted"/>
<dbReference type="EMBL" id="OX459960">
    <property type="protein sequence ID" value="CAI9165613.1"/>
    <property type="molecule type" value="Genomic_DNA"/>
</dbReference>
<keyword evidence="3" id="KW-1185">Reference proteome</keyword>
<organism evidence="2 3">
    <name type="scientific">Rangifer tarandus platyrhynchus</name>
    <name type="common">Svalbard reindeer</name>
    <dbReference type="NCBI Taxonomy" id="3082113"/>
    <lineage>
        <taxon>Eukaryota</taxon>
        <taxon>Metazoa</taxon>
        <taxon>Chordata</taxon>
        <taxon>Craniata</taxon>
        <taxon>Vertebrata</taxon>
        <taxon>Euteleostomi</taxon>
        <taxon>Mammalia</taxon>
        <taxon>Eutheria</taxon>
        <taxon>Laurasiatheria</taxon>
        <taxon>Artiodactyla</taxon>
        <taxon>Ruminantia</taxon>
        <taxon>Pecora</taxon>
        <taxon>Cervidae</taxon>
        <taxon>Odocoileinae</taxon>
        <taxon>Rangifer</taxon>
    </lineage>
</organism>
<feature type="region of interest" description="Disordered" evidence="1">
    <location>
        <begin position="191"/>
        <end position="214"/>
    </location>
</feature>
<accession>A0ABN8YW79</accession>
<sequence>MATPRRARVPPGPGVSEPPGAPRARQRRLRTVPGGARRCARGRSLWKPGARAPAREGLTARGGGERGAPSDSCGAVCGPRRVGAAPPGGSGGCRQGWRRPREARLGCASAVCGPGRARGAGERWRGATFSGNWALLPCSEGVAPQPREPRAKPDPFPAHDRGRSELFRFRWHPTSSGPRLRSGHLVYACREGSESPEEDHSECQKLDSLLRLRG</sequence>
<evidence type="ECO:0000313" key="2">
    <source>
        <dbReference type="EMBL" id="CAI9165613.1"/>
    </source>
</evidence>
<protein>
    <submittedName>
        <fullName evidence="2">Uncharacterized protein</fullName>
    </submittedName>
</protein>
<feature type="compositionally biased region" description="Basic and acidic residues" evidence="1">
    <location>
        <begin position="201"/>
        <end position="214"/>
    </location>
</feature>
<reference evidence="2" key="1">
    <citation type="submission" date="2023-04" db="EMBL/GenBank/DDBJ databases">
        <authorList>
            <consortium name="ELIXIR-Norway"/>
        </authorList>
    </citation>
    <scope>NUCLEOTIDE SEQUENCE [LARGE SCALE GENOMIC DNA]</scope>
</reference>
<dbReference type="Proteomes" id="UP001176941">
    <property type="component" value="Chromosome 24"/>
</dbReference>
<feature type="compositionally biased region" description="Basic and acidic residues" evidence="1">
    <location>
        <begin position="147"/>
        <end position="162"/>
    </location>
</feature>